<dbReference type="SUPFAM" id="SSF48592">
    <property type="entry name" value="GroEL equatorial domain-like"/>
    <property type="match status" value="1"/>
</dbReference>
<dbReference type="InterPro" id="IPR017998">
    <property type="entry name" value="Chaperone_TCP-1"/>
</dbReference>
<dbReference type="PROSITE" id="PS00296">
    <property type="entry name" value="CHAPERONINS_CPN60"/>
    <property type="match status" value="1"/>
</dbReference>
<evidence type="ECO:0000256" key="4">
    <source>
        <dbReference type="ARBA" id="ARBA00022840"/>
    </source>
</evidence>
<evidence type="ECO:0000313" key="6">
    <source>
        <dbReference type="EMBL" id="KAL0417260.1"/>
    </source>
</evidence>
<comment type="similarity">
    <text evidence="2">Belongs to the TCP-1 chaperonin family.</text>
</comment>
<dbReference type="Gene3D" id="3.30.260.10">
    <property type="entry name" value="TCP-1-like chaperonin intermediate domain"/>
    <property type="match status" value="1"/>
</dbReference>
<dbReference type="InterPro" id="IPR002423">
    <property type="entry name" value="Cpn60/GroEL/TCP-1"/>
</dbReference>
<dbReference type="InterPro" id="IPR027410">
    <property type="entry name" value="TCP-1-like_intermed_sf"/>
</dbReference>
<gene>
    <name evidence="6" type="ORF">Slati_3557900</name>
</gene>
<dbReference type="PANTHER" id="PTHR45633">
    <property type="entry name" value="60 KDA HEAT SHOCK PROTEIN, MITOCHONDRIAL"/>
    <property type="match status" value="1"/>
</dbReference>
<dbReference type="Gene3D" id="1.10.560.10">
    <property type="entry name" value="GroEL-like equatorial domain"/>
    <property type="match status" value="1"/>
</dbReference>
<comment type="similarity">
    <text evidence="1">Belongs to the chaperonin (HSP60) family.</text>
</comment>
<protein>
    <submittedName>
        <fullName evidence="6">Chaperonin 60 subunit beta 4, chloroplastic</fullName>
    </submittedName>
</protein>
<keyword evidence="3" id="KW-0547">Nucleotide-binding</keyword>
<dbReference type="InterPro" id="IPR027409">
    <property type="entry name" value="GroEL-like_apical_dom_sf"/>
</dbReference>
<keyword evidence="5" id="KW-0143">Chaperone</keyword>
<reference evidence="6" key="1">
    <citation type="submission" date="2020-06" db="EMBL/GenBank/DDBJ databases">
        <authorList>
            <person name="Li T."/>
            <person name="Hu X."/>
            <person name="Zhang T."/>
            <person name="Song X."/>
            <person name="Zhang H."/>
            <person name="Dai N."/>
            <person name="Sheng W."/>
            <person name="Hou X."/>
            <person name="Wei L."/>
        </authorList>
    </citation>
    <scope>NUCLEOTIDE SEQUENCE</scope>
    <source>
        <strain evidence="6">KEN1</strain>
        <tissue evidence="6">Leaf</tissue>
    </source>
</reference>
<evidence type="ECO:0000256" key="5">
    <source>
        <dbReference type="ARBA" id="ARBA00023186"/>
    </source>
</evidence>
<dbReference type="InterPro" id="IPR027413">
    <property type="entry name" value="GROEL-like_equatorial_sf"/>
</dbReference>
<dbReference type="AlphaFoldDB" id="A0AAW2UK17"/>
<dbReference type="Pfam" id="PF00118">
    <property type="entry name" value="Cpn60_TCP1"/>
    <property type="match status" value="1"/>
</dbReference>
<evidence type="ECO:0000256" key="2">
    <source>
        <dbReference type="ARBA" id="ARBA00008020"/>
    </source>
</evidence>
<dbReference type="PRINTS" id="PR00304">
    <property type="entry name" value="TCOMPLEXTCP1"/>
</dbReference>
<dbReference type="InterPro" id="IPR018370">
    <property type="entry name" value="Chaperonin_Cpn60_CS"/>
</dbReference>
<dbReference type="GO" id="GO:0005524">
    <property type="term" value="F:ATP binding"/>
    <property type="evidence" value="ECO:0007669"/>
    <property type="project" value="UniProtKB-KW"/>
</dbReference>
<sequence length="121" mass="13196">MNRVEKFQKKIFDERIARLSSGIAILQVGAQTVIELKDKQLRAEDALNAIKAAIEEGVVVGGGCCLLRLSTKIDSVREGLDNEEQRIGADILKRALAYPTRQIAKNAGVNGNTVINKVSSY</sequence>
<organism evidence="6">
    <name type="scientific">Sesamum latifolium</name>
    <dbReference type="NCBI Taxonomy" id="2727402"/>
    <lineage>
        <taxon>Eukaryota</taxon>
        <taxon>Viridiplantae</taxon>
        <taxon>Streptophyta</taxon>
        <taxon>Embryophyta</taxon>
        <taxon>Tracheophyta</taxon>
        <taxon>Spermatophyta</taxon>
        <taxon>Magnoliopsida</taxon>
        <taxon>eudicotyledons</taxon>
        <taxon>Gunneridae</taxon>
        <taxon>Pentapetalae</taxon>
        <taxon>asterids</taxon>
        <taxon>lamiids</taxon>
        <taxon>Lamiales</taxon>
        <taxon>Pedaliaceae</taxon>
        <taxon>Sesamum</taxon>
    </lineage>
</organism>
<dbReference type="GO" id="GO:0140662">
    <property type="term" value="F:ATP-dependent protein folding chaperone"/>
    <property type="evidence" value="ECO:0007669"/>
    <property type="project" value="InterPro"/>
</dbReference>
<dbReference type="EMBL" id="JACGWN010000012">
    <property type="protein sequence ID" value="KAL0417260.1"/>
    <property type="molecule type" value="Genomic_DNA"/>
</dbReference>
<evidence type="ECO:0000256" key="1">
    <source>
        <dbReference type="ARBA" id="ARBA00006607"/>
    </source>
</evidence>
<dbReference type="GO" id="GO:0042026">
    <property type="term" value="P:protein refolding"/>
    <property type="evidence" value="ECO:0007669"/>
    <property type="project" value="InterPro"/>
</dbReference>
<reference evidence="6" key="2">
    <citation type="journal article" date="2024" name="Plant">
        <title>Genomic evolution and insights into agronomic trait innovations of Sesamum species.</title>
        <authorList>
            <person name="Miao H."/>
            <person name="Wang L."/>
            <person name="Qu L."/>
            <person name="Liu H."/>
            <person name="Sun Y."/>
            <person name="Le M."/>
            <person name="Wang Q."/>
            <person name="Wei S."/>
            <person name="Zheng Y."/>
            <person name="Lin W."/>
            <person name="Duan Y."/>
            <person name="Cao H."/>
            <person name="Xiong S."/>
            <person name="Wang X."/>
            <person name="Wei L."/>
            <person name="Li C."/>
            <person name="Ma Q."/>
            <person name="Ju M."/>
            <person name="Zhao R."/>
            <person name="Li G."/>
            <person name="Mu C."/>
            <person name="Tian Q."/>
            <person name="Mei H."/>
            <person name="Zhang T."/>
            <person name="Gao T."/>
            <person name="Zhang H."/>
        </authorList>
    </citation>
    <scope>NUCLEOTIDE SEQUENCE</scope>
    <source>
        <strain evidence="6">KEN1</strain>
    </source>
</reference>
<dbReference type="Gene3D" id="3.50.7.10">
    <property type="entry name" value="GroEL"/>
    <property type="match status" value="1"/>
</dbReference>
<comment type="caution">
    <text evidence="6">The sequence shown here is derived from an EMBL/GenBank/DDBJ whole genome shotgun (WGS) entry which is preliminary data.</text>
</comment>
<dbReference type="InterPro" id="IPR001844">
    <property type="entry name" value="Cpn60/GroEL"/>
</dbReference>
<accession>A0AAW2UK17</accession>
<evidence type="ECO:0000256" key="3">
    <source>
        <dbReference type="ARBA" id="ARBA00022741"/>
    </source>
</evidence>
<proteinExistence type="inferred from homology"/>
<name>A0AAW2UK17_9LAMI</name>
<keyword evidence="4" id="KW-0067">ATP-binding</keyword>